<keyword evidence="5" id="KW-1185">Reference proteome</keyword>
<keyword evidence="1" id="KW-0812">Transmembrane</keyword>
<dbReference type="AlphaFoldDB" id="A0AA90GYZ8"/>
<evidence type="ECO:0000313" key="5">
    <source>
        <dbReference type="Proteomes" id="UP001156398"/>
    </source>
</evidence>
<comment type="caution">
    <text evidence="4">The sequence shown here is derived from an EMBL/GenBank/DDBJ whole genome shotgun (WGS) entry which is preliminary data.</text>
</comment>
<evidence type="ECO:0000313" key="4">
    <source>
        <dbReference type="EMBL" id="MDI5969081.1"/>
    </source>
</evidence>
<accession>A0AA90GYZ8</accession>
<keyword evidence="1" id="KW-0472">Membrane</keyword>
<sequence>MSVIPLIFTSGWASGINAYAVVLVLGLFGRFGHEAAVPPTLERWDVLLVAGALFLCEFVADKIPYVDSFWDAVHTFVRPVVGGAIGTLMAHHAHGSLTEAVTAAAGGGGTALASHLIKAGIRMGANTSPEPFSNIVLSMGEDLVVAGVVSLAMVHPLPAALIAAVLLAVGVLTVVFLVSRIRRYRQLRRERRAARSAAVPST</sequence>
<dbReference type="EMBL" id="JAAGKO020000023">
    <property type="protein sequence ID" value="MDI5964435.1"/>
    <property type="molecule type" value="Genomic_DNA"/>
</dbReference>
<organism evidence="4">
    <name type="scientific">Streptantibioticus silvisoli</name>
    <dbReference type="NCBI Taxonomy" id="2705255"/>
    <lineage>
        <taxon>Bacteria</taxon>
        <taxon>Bacillati</taxon>
        <taxon>Actinomycetota</taxon>
        <taxon>Actinomycetes</taxon>
        <taxon>Kitasatosporales</taxon>
        <taxon>Streptomycetaceae</taxon>
        <taxon>Streptantibioticus</taxon>
    </lineage>
</organism>
<evidence type="ECO:0000256" key="1">
    <source>
        <dbReference type="SAM" id="Phobius"/>
    </source>
</evidence>
<keyword evidence="1" id="KW-1133">Transmembrane helix</keyword>
<gene>
    <name evidence="3" type="ORF">POF43_017180</name>
    <name evidence="4" type="ORF">POF50_006925</name>
</gene>
<dbReference type="Proteomes" id="UP001156398">
    <property type="component" value="Unassembled WGS sequence"/>
</dbReference>
<feature type="transmembrane region" description="Helical" evidence="1">
    <location>
        <begin position="6"/>
        <end position="28"/>
    </location>
</feature>
<dbReference type="Pfam" id="PF13548">
    <property type="entry name" value="DUF4126"/>
    <property type="match status" value="1"/>
</dbReference>
<dbReference type="EMBL" id="JABXJJ020000007">
    <property type="protein sequence ID" value="MDI5969081.1"/>
    <property type="molecule type" value="Genomic_DNA"/>
</dbReference>
<proteinExistence type="predicted"/>
<feature type="domain" description="DUF4126" evidence="2">
    <location>
        <begin position="6"/>
        <end position="173"/>
    </location>
</feature>
<evidence type="ECO:0000313" key="3">
    <source>
        <dbReference type="EMBL" id="MDI5964435.1"/>
    </source>
</evidence>
<name>A0AA90GYZ8_9ACTN</name>
<reference evidence="4 5" key="1">
    <citation type="submission" date="2023-05" db="EMBL/GenBank/DDBJ databases">
        <title>Streptantibioticus silvisoli sp. nov., acidotolerant actinomycetes 1 from pine litter.</title>
        <authorList>
            <person name="Swiecimska M."/>
            <person name="Golinska P."/>
            <person name="Sangal V."/>
            <person name="Wachnowicz B."/>
            <person name="Goodfellow M."/>
        </authorList>
    </citation>
    <scope>NUCLEOTIDE SEQUENCE</scope>
    <source>
        <strain evidence="4">SL13</strain>
        <strain evidence="3 5">SL54</strain>
    </source>
</reference>
<feature type="transmembrane region" description="Helical" evidence="1">
    <location>
        <begin position="159"/>
        <end position="179"/>
    </location>
</feature>
<evidence type="ECO:0000259" key="2">
    <source>
        <dbReference type="Pfam" id="PF13548"/>
    </source>
</evidence>
<protein>
    <submittedName>
        <fullName evidence="4">DUF4126 domain-containing protein</fullName>
    </submittedName>
</protein>
<dbReference type="InterPro" id="IPR025196">
    <property type="entry name" value="DUF4126"/>
</dbReference>
<dbReference type="RefSeq" id="WP_271313377.1">
    <property type="nucleotide sequence ID" value="NZ_JAAGKO020000023.1"/>
</dbReference>